<evidence type="ECO:0000256" key="5">
    <source>
        <dbReference type="ARBA" id="ARBA00022840"/>
    </source>
</evidence>
<proteinExistence type="predicted"/>
<feature type="domain" description="DNA replication factor Dna2 N-terminal" evidence="7">
    <location>
        <begin position="160"/>
        <end position="217"/>
    </location>
</feature>
<evidence type="ECO:0000256" key="6">
    <source>
        <dbReference type="SAM" id="Phobius"/>
    </source>
</evidence>
<sequence>MMENSSLARNIQVPLISSSIEFLSHTIIIGVSFILGSKLRIAFTRHSKVNLVETSKASGIARIIRALLELLDQVEDAISVEESVSSDGEACLSKVQCINGDEMPLRVDPALKIPEMGPTEKVNGECSNIIFLVLEVSEKREYADLSGAQCPSKVLRLLNEKTGEEQAVYLRDEWFYSVIAPGDTIHVIGKFDDQGKCDVDHDNNFLIVHPDILVSGTR</sequence>
<keyword evidence="1" id="KW-0479">Metal-binding</keyword>
<dbReference type="GO" id="GO:0004386">
    <property type="term" value="F:helicase activity"/>
    <property type="evidence" value="ECO:0007669"/>
    <property type="project" value="UniProtKB-KW"/>
</dbReference>
<evidence type="ECO:0000256" key="4">
    <source>
        <dbReference type="ARBA" id="ARBA00022806"/>
    </source>
</evidence>
<evidence type="ECO:0000256" key="1">
    <source>
        <dbReference type="ARBA" id="ARBA00022723"/>
    </source>
</evidence>
<accession>A0A438CHF4</accession>
<keyword evidence="2" id="KW-0547">Nucleotide-binding</keyword>
<dbReference type="GO" id="GO:0016787">
    <property type="term" value="F:hydrolase activity"/>
    <property type="evidence" value="ECO:0007669"/>
    <property type="project" value="UniProtKB-KW"/>
</dbReference>
<feature type="transmembrane region" description="Helical" evidence="6">
    <location>
        <begin position="12"/>
        <end position="35"/>
    </location>
</feature>
<evidence type="ECO:0000259" key="7">
    <source>
        <dbReference type="Pfam" id="PF08696"/>
    </source>
</evidence>
<keyword evidence="3" id="KW-0378">Hydrolase</keyword>
<protein>
    <recommendedName>
        <fullName evidence="7">DNA replication factor Dna2 N-terminal domain-containing protein</fullName>
    </recommendedName>
</protein>
<keyword evidence="5" id="KW-0067">ATP-binding</keyword>
<dbReference type="Proteomes" id="UP000288805">
    <property type="component" value="Unassembled WGS sequence"/>
</dbReference>
<keyword evidence="6" id="KW-0472">Membrane</keyword>
<name>A0A438CHF4_VITVI</name>
<evidence type="ECO:0000256" key="2">
    <source>
        <dbReference type="ARBA" id="ARBA00022741"/>
    </source>
</evidence>
<organism evidence="8 9">
    <name type="scientific">Vitis vinifera</name>
    <name type="common">Grape</name>
    <dbReference type="NCBI Taxonomy" id="29760"/>
    <lineage>
        <taxon>Eukaryota</taxon>
        <taxon>Viridiplantae</taxon>
        <taxon>Streptophyta</taxon>
        <taxon>Embryophyta</taxon>
        <taxon>Tracheophyta</taxon>
        <taxon>Spermatophyta</taxon>
        <taxon>Magnoliopsida</taxon>
        <taxon>eudicotyledons</taxon>
        <taxon>Gunneridae</taxon>
        <taxon>Pentapetalae</taxon>
        <taxon>rosids</taxon>
        <taxon>Vitales</taxon>
        <taxon>Vitaceae</taxon>
        <taxon>Viteae</taxon>
        <taxon>Vitis</taxon>
    </lineage>
</organism>
<dbReference type="InterPro" id="IPR014808">
    <property type="entry name" value="DNA_replication_fac_Dna2_N"/>
</dbReference>
<dbReference type="EMBL" id="QGNW01002225">
    <property type="protein sequence ID" value="RVW22626.1"/>
    <property type="molecule type" value="Genomic_DNA"/>
</dbReference>
<dbReference type="GO" id="GO:0046872">
    <property type="term" value="F:metal ion binding"/>
    <property type="evidence" value="ECO:0007669"/>
    <property type="project" value="UniProtKB-KW"/>
</dbReference>
<reference evidence="8 9" key="1">
    <citation type="journal article" date="2018" name="PLoS Genet.">
        <title>Population sequencing reveals clonal diversity and ancestral inbreeding in the grapevine cultivar Chardonnay.</title>
        <authorList>
            <person name="Roach M.J."/>
            <person name="Johnson D.L."/>
            <person name="Bohlmann J."/>
            <person name="van Vuuren H.J."/>
            <person name="Jones S.J."/>
            <person name="Pretorius I.S."/>
            <person name="Schmidt S.A."/>
            <person name="Borneman A.R."/>
        </authorList>
    </citation>
    <scope>NUCLEOTIDE SEQUENCE [LARGE SCALE GENOMIC DNA]</scope>
    <source>
        <strain evidence="9">cv. Chardonnay</strain>
        <tissue evidence="8">Leaf</tissue>
    </source>
</reference>
<keyword evidence="4" id="KW-0347">Helicase</keyword>
<evidence type="ECO:0000313" key="9">
    <source>
        <dbReference type="Proteomes" id="UP000288805"/>
    </source>
</evidence>
<dbReference type="Pfam" id="PF08696">
    <property type="entry name" value="Dna2"/>
    <property type="match status" value="1"/>
</dbReference>
<evidence type="ECO:0000256" key="3">
    <source>
        <dbReference type="ARBA" id="ARBA00022801"/>
    </source>
</evidence>
<evidence type="ECO:0000313" key="8">
    <source>
        <dbReference type="EMBL" id="RVW22626.1"/>
    </source>
</evidence>
<keyword evidence="6" id="KW-0812">Transmembrane</keyword>
<dbReference type="AlphaFoldDB" id="A0A438CHF4"/>
<dbReference type="GO" id="GO:0005524">
    <property type="term" value="F:ATP binding"/>
    <property type="evidence" value="ECO:0007669"/>
    <property type="project" value="UniProtKB-KW"/>
</dbReference>
<gene>
    <name evidence="8" type="ORF">CK203_102055</name>
</gene>
<comment type="caution">
    <text evidence="8">The sequence shown here is derived from an EMBL/GenBank/DDBJ whole genome shotgun (WGS) entry which is preliminary data.</text>
</comment>
<keyword evidence="6" id="KW-1133">Transmembrane helix</keyword>